<dbReference type="Pfam" id="PF22938">
    <property type="entry name" value="Integrase_p58_C"/>
    <property type="match status" value="1"/>
</dbReference>
<dbReference type="EnsemblMetazoa" id="XM_038208785.1">
    <property type="protein sequence ID" value="XP_038064713.1"/>
    <property type="gene ID" value="LOC119735089"/>
</dbReference>
<name>A0A914AM92_PATMI</name>
<dbReference type="GeneID" id="119735089"/>
<feature type="domain" description="Integrase p58-like C-terminal" evidence="2">
    <location>
        <begin position="110"/>
        <end position="143"/>
    </location>
</feature>
<evidence type="ECO:0000259" key="2">
    <source>
        <dbReference type="Pfam" id="PF22938"/>
    </source>
</evidence>
<evidence type="ECO:0000256" key="1">
    <source>
        <dbReference type="SAM" id="MobiDB-lite"/>
    </source>
</evidence>
<dbReference type="AlphaFoldDB" id="A0A914AM92"/>
<feature type="region of interest" description="Disordered" evidence="1">
    <location>
        <begin position="168"/>
        <end position="211"/>
    </location>
</feature>
<evidence type="ECO:0000313" key="3">
    <source>
        <dbReference type="EnsemblMetazoa" id="XP_038064713.1"/>
    </source>
</evidence>
<sequence length="211" mass="23487">MAYRASQHGSTGETPNLLTLGREVELPVDLILGSPEQPREVTPYVVELRERFRDAHERARVHLHKAAKHQRRNYDLPHQQKQLTPGTTVMLAVEARTVGLSPKLQSRRDGPSIVTECINDVNVRIQKGPRHKQNIVHIDRLKRFGGEYDKSWWEGRLICVNNNPKEVQSPVNASATEEHLQSSGSSDGSGTGTPKQPSCTGSSGSKDTNMQ</sequence>
<organism evidence="3 4">
    <name type="scientific">Patiria miniata</name>
    <name type="common">Bat star</name>
    <name type="synonym">Asterina miniata</name>
    <dbReference type="NCBI Taxonomy" id="46514"/>
    <lineage>
        <taxon>Eukaryota</taxon>
        <taxon>Metazoa</taxon>
        <taxon>Echinodermata</taxon>
        <taxon>Eleutherozoa</taxon>
        <taxon>Asterozoa</taxon>
        <taxon>Asteroidea</taxon>
        <taxon>Valvatacea</taxon>
        <taxon>Valvatida</taxon>
        <taxon>Asterinidae</taxon>
        <taxon>Patiria</taxon>
    </lineage>
</organism>
<feature type="compositionally biased region" description="Polar residues" evidence="1">
    <location>
        <begin position="194"/>
        <end position="211"/>
    </location>
</feature>
<dbReference type="Proteomes" id="UP000887568">
    <property type="component" value="Unplaced"/>
</dbReference>
<dbReference type="InterPro" id="IPR054465">
    <property type="entry name" value="Integrase_p58-like_C"/>
</dbReference>
<evidence type="ECO:0000313" key="4">
    <source>
        <dbReference type="Proteomes" id="UP000887568"/>
    </source>
</evidence>
<dbReference type="OrthoDB" id="6769926at2759"/>
<keyword evidence="4" id="KW-1185">Reference proteome</keyword>
<accession>A0A914AM92</accession>
<protein>
    <recommendedName>
        <fullName evidence="2">Integrase p58-like C-terminal domain-containing protein</fullName>
    </recommendedName>
</protein>
<proteinExistence type="predicted"/>
<dbReference type="RefSeq" id="XP_038064713.1">
    <property type="nucleotide sequence ID" value="XM_038208785.1"/>
</dbReference>
<reference evidence="3" key="1">
    <citation type="submission" date="2022-11" db="UniProtKB">
        <authorList>
            <consortium name="EnsemblMetazoa"/>
        </authorList>
    </citation>
    <scope>IDENTIFICATION</scope>
</reference>